<dbReference type="PROSITE" id="PS50011">
    <property type="entry name" value="PROTEIN_KINASE_DOM"/>
    <property type="match status" value="1"/>
</dbReference>
<keyword evidence="4" id="KW-0547">Nucleotide-binding</keyword>
<dbReference type="InterPro" id="IPR057929">
    <property type="entry name" value="RamC_N"/>
</dbReference>
<dbReference type="Gene3D" id="1.50.10.20">
    <property type="match status" value="2"/>
</dbReference>
<dbReference type="InterPro" id="IPR053524">
    <property type="entry name" value="Aerial_hyphae_peptide-synth"/>
</dbReference>
<evidence type="ECO:0000313" key="9">
    <source>
        <dbReference type="EMBL" id="SHG87138.1"/>
    </source>
</evidence>
<keyword evidence="3" id="KW-0808">Transferase</keyword>
<sequence length="897" mass="97371">MDLAAFYLLHCLADENFYDSVRRWDDSGSRFAAADQEPPAGWARAEQGTWTLLRPPGRRLPDQGWKVHVSAHVTNCAEVLGVVRDFCVEHHLPFKFLRSVAALRLANSKYADRAASGKFCAIYPSGPDELVHVLTALDEALAGQPGPYVLGDLRWRSGPLFVRYGAFRRRYRMDGTGELVPALADPSGRLVPDERGVAFRVPPWVEVPPPVAEQIAAREADHVELPYQVLRALHFSNAGGVYLAVDPDTNRRVVLKEARPHAGLDAQDVDAVERLRHERAVLERLSDLDFVPAVLGGFTRWEHHFLVQEHIEGQPLTRCVGERHPLTHPTPPAERIAEYTRWALDVLDRLRAAVAAVHRRGLVVGDLHPSNVIVRPDGRVALVDLELALPTHSRRATPLGAPGFAAPADRTGPAIDAYGLACTALWMFLPFAPVLRVRDPDKTEMFLDVLADRFGVPETLVAELRDEFQPSGTAPVTPGLPQVRRRVRPLRSVDSTRIAARRALADPHQDGWPLLLRSISHGILASATPLRPDRLFPGDVAQFRSGGVNLAHGAAGVLLALANAGAPIDPGHVDWLLRAVRDWDAPRPGFYTGLHGIAFTLDQLGRRAAALSTLDRAVELMSGGVPARGLFGGLAGIGLNLLHFGHATDDIVLHRSALVIADQLADQVANPSTSDTPAPVGLANGGAGIALFFLHCYRDTADAAFLDLAATALRADLAHCRVGPGDTLHVVEGRRTLPYLGSGSTGIGLVLREFLRHRHDEELAQALRRVRRTCQVESALFPGLFTGHAGLLAASAVLGEQAPLANPAVRAHLRRLSWHAEFHRGRLAFPGDQLLRLSTDLATGSAGVLMALAAVFERRAGFLPFLPVGQDPLDPAETEDDNPPVVIPLPQRRNGAG</sequence>
<evidence type="ECO:0000256" key="4">
    <source>
        <dbReference type="ARBA" id="ARBA00022741"/>
    </source>
</evidence>
<name>A0A1M5NCB3_STRHI</name>
<dbReference type="OrthoDB" id="1492512at2"/>
<dbReference type="EC" id="2.7.11.1" evidence="1"/>
<evidence type="ECO:0000256" key="3">
    <source>
        <dbReference type="ARBA" id="ARBA00022679"/>
    </source>
</evidence>
<evidence type="ECO:0000256" key="1">
    <source>
        <dbReference type="ARBA" id="ARBA00012513"/>
    </source>
</evidence>
<gene>
    <name evidence="9" type="ORF">SAMN05444320_11585</name>
</gene>
<protein>
    <recommendedName>
        <fullName evidence="1">non-specific serine/threonine protein kinase</fullName>
        <ecNumber evidence="1">2.7.11.1</ecNumber>
    </recommendedName>
</protein>
<dbReference type="Pfam" id="PF00069">
    <property type="entry name" value="Pkinase"/>
    <property type="match status" value="1"/>
</dbReference>
<evidence type="ECO:0000256" key="2">
    <source>
        <dbReference type="ARBA" id="ARBA00022527"/>
    </source>
</evidence>
<dbReference type="PANTHER" id="PTHR43289">
    <property type="entry name" value="MITOGEN-ACTIVATED PROTEIN KINASE KINASE KINASE 20-RELATED"/>
    <property type="match status" value="1"/>
</dbReference>
<dbReference type="NCBIfam" id="NF038151">
    <property type="entry name" value="lanthi_synth_III"/>
    <property type="match status" value="1"/>
</dbReference>
<organism evidence="9 10">
    <name type="scientific">Streptoalloteichus hindustanus</name>
    <dbReference type="NCBI Taxonomy" id="2017"/>
    <lineage>
        <taxon>Bacteria</taxon>
        <taxon>Bacillati</taxon>
        <taxon>Actinomycetota</taxon>
        <taxon>Actinomycetes</taxon>
        <taxon>Pseudonocardiales</taxon>
        <taxon>Pseudonocardiaceae</taxon>
        <taxon>Streptoalloteichus</taxon>
    </lineage>
</organism>
<keyword evidence="10" id="KW-1185">Reference proteome</keyword>
<dbReference type="InterPro" id="IPR011009">
    <property type="entry name" value="Kinase-like_dom_sf"/>
</dbReference>
<dbReference type="InterPro" id="IPR058053">
    <property type="entry name" value="RamC_C"/>
</dbReference>
<evidence type="ECO:0000313" key="10">
    <source>
        <dbReference type="Proteomes" id="UP000184501"/>
    </source>
</evidence>
<dbReference type="SMART" id="SM00220">
    <property type="entry name" value="S_TKc"/>
    <property type="match status" value="1"/>
</dbReference>
<accession>A0A1M5NCB3</accession>
<dbReference type="SMART" id="SM01260">
    <property type="entry name" value="LANC_like"/>
    <property type="match status" value="1"/>
</dbReference>
<reference evidence="9 10" key="1">
    <citation type="submission" date="2016-11" db="EMBL/GenBank/DDBJ databases">
        <authorList>
            <person name="Jaros S."/>
            <person name="Januszkiewicz K."/>
            <person name="Wedrychowicz H."/>
        </authorList>
    </citation>
    <scope>NUCLEOTIDE SEQUENCE [LARGE SCALE GENOMIC DNA]</scope>
    <source>
        <strain evidence="9 10">DSM 44523</strain>
    </source>
</reference>
<dbReference type="GO" id="GO:0031179">
    <property type="term" value="P:peptide modification"/>
    <property type="evidence" value="ECO:0007669"/>
    <property type="project" value="InterPro"/>
</dbReference>
<evidence type="ECO:0000256" key="6">
    <source>
        <dbReference type="ARBA" id="ARBA00022840"/>
    </source>
</evidence>
<dbReference type="SUPFAM" id="SSF56112">
    <property type="entry name" value="Protein kinase-like (PK-like)"/>
    <property type="match status" value="1"/>
</dbReference>
<keyword evidence="5 9" id="KW-0418">Kinase</keyword>
<proteinExistence type="predicted"/>
<dbReference type="InterPro" id="IPR007822">
    <property type="entry name" value="LANC-like"/>
</dbReference>
<dbReference type="InterPro" id="IPR000719">
    <property type="entry name" value="Prot_kinase_dom"/>
</dbReference>
<keyword evidence="2 9" id="KW-0723">Serine/threonine-protein kinase</keyword>
<dbReference type="AlphaFoldDB" id="A0A1M5NCB3"/>
<dbReference type="SUPFAM" id="SSF158745">
    <property type="entry name" value="LanC-like"/>
    <property type="match status" value="1"/>
</dbReference>
<dbReference type="Pfam" id="PF25816">
    <property type="entry name" value="RamC_N"/>
    <property type="match status" value="1"/>
</dbReference>
<dbReference type="STRING" id="2017.SAMN05444320_11585"/>
<evidence type="ECO:0000256" key="7">
    <source>
        <dbReference type="SAM" id="MobiDB-lite"/>
    </source>
</evidence>
<evidence type="ECO:0000256" key="5">
    <source>
        <dbReference type="ARBA" id="ARBA00022777"/>
    </source>
</evidence>
<feature type="domain" description="Protein kinase" evidence="8">
    <location>
        <begin position="227"/>
        <end position="515"/>
    </location>
</feature>
<dbReference type="CDD" id="cd04791">
    <property type="entry name" value="LanC_SerThrkinase"/>
    <property type="match status" value="1"/>
</dbReference>
<dbReference type="PANTHER" id="PTHR43289:SF6">
    <property type="entry name" value="SERINE_THREONINE-PROTEIN KINASE NEKL-3"/>
    <property type="match status" value="1"/>
</dbReference>
<dbReference type="GO" id="GO:0004674">
    <property type="term" value="F:protein serine/threonine kinase activity"/>
    <property type="evidence" value="ECO:0007669"/>
    <property type="project" value="UniProtKB-KW"/>
</dbReference>
<dbReference type="GO" id="GO:0005524">
    <property type="term" value="F:ATP binding"/>
    <property type="evidence" value="ECO:0007669"/>
    <property type="project" value="UniProtKB-KW"/>
</dbReference>
<dbReference type="Pfam" id="PF05147">
    <property type="entry name" value="LANC_like"/>
    <property type="match status" value="1"/>
</dbReference>
<keyword evidence="6" id="KW-0067">ATP-binding</keyword>
<feature type="region of interest" description="Disordered" evidence="7">
    <location>
        <begin position="873"/>
        <end position="897"/>
    </location>
</feature>
<evidence type="ECO:0000259" key="8">
    <source>
        <dbReference type="PROSITE" id="PS50011"/>
    </source>
</evidence>
<dbReference type="Gene3D" id="1.10.510.10">
    <property type="entry name" value="Transferase(Phosphotransferase) domain 1"/>
    <property type="match status" value="1"/>
</dbReference>
<dbReference type="Proteomes" id="UP000184501">
    <property type="component" value="Unassembled WGS sequence"/>
</dbReference>
<dbReference type="EMBL" id="FQVN01000015">
    <property type="protein sequence ID" value="SHG87138.1"/>
    <property type="molecule type" value="Genomic_DNA"/>
</dbReference>
<dbReference type="RefSeq" id="WP_073489613.1">
    <property type="nucleotide sequence ID" value="NZ_FQVN01000015.1"/>
</dbReference>